<organism evidence="2 3">
    <name type="scientific">Candidatus Saganbacteria bacterium CG08_land_8_20_14_0_20_45_16</name>
    <dbReference type="NCBI Taxonomy" id="2014293"/>
    <lineage>
        <taxon>Bacteria</taxon>
        <taxon>Bacillati</taxon>
        <taxon>Saganbacteria</taxon>
    </lineage>
</organism>
<accession>A0A2H0Y073</accession>
<keyword evidence="1" id="KW-0732">Signal</keyword>
<evidence type="ECO:0000313" key="3">
    <source>
        <dbReference type="Proteomes" id="UP000231343"/>
    </source>
</evidence>
<evidence type="ECO:0000313" key="2">
    <source>
        <dbReference type="EMBL" id="PIS30599.1"/>
    </source>
</evidence>
<dbReference type="PROSITE" id="PS51257">
    <property type="entry name" value="PROKAR_LIPOPROTEIN"/>
    <property type="match status" value="1"/>
</dbReference>
<sequence length="630" mass="67757">MKKNILFGLGLILVILLLVSCGQQNAEVAATTTTTITTSTTTTTGAGISSIFDVIGARAIVTATGVSASGVRGSGVRALTSTATDLLKLTATGQLVSALSLEGGASPTISVIEVGPDGSLYVGFLHSIYGRSGGSYGSLGAFFKISTDGAVEVVDEDITGIGNWYSYSENGELPDKQVQFDSDGNVYYLGTAGTSGTRVLKRKSVAGTITQIGNSNMSVRDFLVCPNGFVFFHGSNVSSMNTAWLRVIYNGSVNNIFYNDNSAGYGWLRAYYKDDNNNVILVGTNLTLEDNVGEARRYSGIIRVRLAADGTQTAVEALYDDNNMYSDTYATIGSQLNWGYWDPSEMAQAKFFAQSSGSTALPLSLGTGVSEEGIRDFIRNKFHTISLDTLDSLTFEGRTTSESWTITIWLDDLVSDNISGETWSQWRQDNGLTNVQFGNAKQLLFAESGELYAVMSLDTWGSSAIKGDKLFMIIDASGEANIVAYPQDTATNYKSMNKVRLYGDYAIYSSSKVGRYKLFRLDLTDSSQLPVDLIPDKTNVEIYGFNFNPLTGMLMYNVYDNNTNSSYLAEQLITSTDVASESSAEGRIIIDVEPFIGPDSTTTSTTVTTTTSTTTTLDSSTITISTTTTT</sequence>
<feature type="signal peptide" evidence="1">
    <location>
        <begin position="1"/>
        <end position="26"/>
    </location>
</feature>
<proteinExistence type="predicted"/>
<dbReference type="Proteomes" id="UP000231343">
    <property type="component" value="Unassembled WGS sequence"/>
</dbReference>
<evidence type="ECO:0000256" key="1">
    <source>
        <dbReference type="SAM" id="SignalP"/>
    </source>
</evidence>
<dbReference type="AlphaFoldDB" id="A0A2H0Y073"/>
<comment type="caution">
    <text evidence="2">The sequence shown here is derived from an EMBL/GenBank/DDBJ whole genome shotgun (WGS) entry which is preliminary data.</text>
</comment>
<reference evidence="2 3" key="1">
    <citation type="submission" date="2017-09" db="EMBL/GenBank/DDBJ databases">
        <title>Depth-based differentiation of microbial function through sediment-hosted aquifers and enrichment of novel symbionts in the deep terrestrial subsurface.</title>
        <authorList>
            <person name="Probst A.J."/>
            <person name="Ladd B."/>
            <person name="Jarett J.K."/>
            <person name="Geller-Mcgrath D.E."/>
            <person name="Sieber C.M."/>
            <person name="Emerson J.B."/>
            <person name="Anantharaman K."/>
            <person name="Thomas B.C."/>
            <person name="Malmstrom R."/>
            <person name="Stieglmeier M."/>
            <person name="Klingl A."/>
            <person name="Woyke T."/>
            <person name="Ryan C.M."/>
            <person name="Banfield J.F."/>
        </authorList>
    </citation>
    <scope>NUCLEOTIDE SEQUENCE [LARGE SCALE GENOMIC DNA]</scope>
    <source>
        <strain evidence="2">CG08_land_8_20_14_0_20_45_16</strain>
    </source>
</reference>
<gene>
    <name evidence="2" type="ORF">COT42_02550</name>
</gene>
<protein>
    <submittedName>
        <fullName evidence="2">Uncharacterized protein</fullName>
    </submittedName>
</protein>
<name>A0A2H0Y073_UNCSA</name>
<feature type="chain" id="PRO_5013856869" evidence="1">
    <location>
        <begin position="27"/>
        <end position="630"/>
    </location>
</feature>
<dbReference type="EMBL" id="PEYM01000052">
    <property type="protein sequence ID" value="PIS30599.1"/>
    <property type="molecule type" value="Genomic_DNA"/>
</dbReference>